<dbReference type="InterPro" id="IPR023393">
    <property type="entry name" value="START-like_dom_sf"/>
</dbReference>
<dbReference type="CDD" id="cd08893">
    <property type="entry name" value="SRPBCC_CalC_Aha1-like_GntR-HTH"/>
    <property type="match status" value="1"/>
</dbReference>
<keyword evidence="4" id="KW-1185">Reference proteome</keyword>
<dbReference type="SUPFAM" id="SSF55961">
    <property type="entry name" value="Bet v1-like"/>
    <property type="match status" value="1"/>
</dbReference>
<proteinExistence type="inferred from homology"/>
<evidence type="ECO:0000259" key="2">
    <source>
        <dbReference type="Pfam" id="PF08327"/>
    </source>
</evidence>
<evidence type="ECO:0000313" key="4">
    <source>
        <dbReference type="Proteomes" id="UP001209318"/>
    </source>
</evidence>
<feature type="domain" description="Activator of Hsp90 ATPase homologue 1/2-like C-terminal" evidence="2">
    <location>
        <begin position="14"/>
        <end position="140"/>
    </location>
</feature>
<protein>
    <submittedName>
        <fullName evidence="3">SRPBCC family protein</fullName>
    </submittedName>
</protein>
<evidence type="ECO:0000313" key="3">
    <source>
        <dbReference type="EMBL" id="MCU9614615.1"/>
    </source>
</evidence>
<dbReference type="Proteomes" id="UP001209318">
    <property type="component" value="Unassembled WGS sequence"/>
</dbReference>
<dbReference type="RefSeq" id="WP_263073916.1">
    <property type="nucleotide sequence ID" value="NZ_JAOUSF010000004.1"/>
</dbReference>
<dbReference type="EMBL" id="JAOUSF010000004">
    <property type="protein sequence ID" value="MCU9614615.1"/>
    <property type="molecule type" value="Genomic_DNA"/>
</dbReference>
<sequence>MDSTFVYVTYIQSTPEKIWEALTTAAISEKYFFGRRIYAEWKEGETVTFLRENDELDVSGRILICEHLKKLSYTWNHADDTPREHPSVATFELHALNDTVKLVLTHDNLLPTDSCEDKGSFEGVNNGWPAILSNLKTLLETGSTLPAVVV</sequence>
<gene>
    <name evidence="3" type="ORF">OEV98_13810</name>
</gene>
<evidence type="ECO:0000256" key="1">
    <source>
        <dbReference type="ARBA" id="ARBA00006817"/>
    </source>
</evidence>
<dbReference type="InterPro" id="IPR013538">
    <property type="entry name" value="ASHA1/2-like_C"/>
</dbReference>
<dbReference type="Gene3D" id="3.30.530.20">
    <property type="match status" value="1"/>
</dbReference>
<reference evidence="3" key="1">
    <citation type="submission" date="2022-10" db="EMBL/GenBank/DDBJ databases">
        <title>Description of Fervidibacillus gen. nov. in the family Fervidibacillaceae fam. nov. with two species, Fervidibacillus albus sp. nov., and Fervidibacillus halotolerans sp. nov., isolated from tidal flat sediments.</title>
        <authorList>
            <person name="Kwon K.K."/>
            <person name="Yang S.-H."/>
        </authorList>
    </citation>
    <scope>NUCLEOTIDE SEQUENCE</scope>
    <source>
        <strain evidence="3">JCM 19140</strain>
    </source>
</reference>
<comment type="similarity">
    <text evidence="1">Belongs to the AHA1 family.</text>
</comment>
<dbReference type="Pfam" id="PF08327">
    <property type="entry name" value="AHSA1"/>
    <property type="match status" value="1"/>
</dbReference>
<dbReference type="AlphaFoldDB" id="A0AAE3IU13"/>
<organism evidence="3 4">
    <name type="scientific">Perspicuibacillus lycopersici</name>
    <dbReference type="NCBI Taxonomy" id="1325689"/>
    <lineage>
        <taxon>Bacteria</taxon>
        <taxon>Bacillati</taxon>
        <taxon>Bacillota</taxon>
        <taxon>Bacilli</taxon>
        <taxon>Bacillales</taxon>
        <taxon>Bacillaceae</taxon>
        <taxon>Perspicuibacillus</taxon>
    </lineage>
</organism>
<comment type="caution">
    <text evidence="3">The sequence shown here is derived from an EMBL/GenBank/DDBJ whole genome shotgun (WGS) entry which is preliminary data.</text>
</comment>
<name>A0AAE3IU13_9BACI</name>
<accession>A0AAE3IU13</accession>